<dbReference type="Gene3D" id="3.40.1410.10">
    <property type="entry name" value="Chorismate lyase-like"/>
    <property type="match status" value="1"/>
</dbReference>
<dbReference type="Proteomes" id="UP000330807">
    <property type="component" value="Unassembled WGS sequence"/>
</dbReference>
<dbReference type="RefSeq" id="WP_156062868.1">
    <property type="nucleotide sequence ID" value="NZ_CABWIH010000022.1"/>
</dbReference>
<evidence type="ECO:0000313" key="6">
    <source>
        <dbReference type="Proteomes" id="UP000330807"/>
    </source>
</evidence>
<evidence type="ECO:0000256" key="2">
    <source>
        <dbReference type="ARBA" id="ARBA00023125"/>
    </source>
</evidence>
<feature type="domain" description="HTH gntR-type" evidence="4">
    <location>
        <begin position="3"/>
        <end position="71"/>
    </location>
</feature>
<dbReference type="GO" id="GO:0045892">
    <property type="term" value="P:negative regulation of DNA-templated transcription"/>
    <property type="evidence" value="ECO:0007669"/>
    <property type="project" value="TreeGrafter"/>
</dbReference>
<dbReference type="Pfam" id="PF00392">
    <property type="entry name" value="GntR"/>
    <property type="match status" value="1"/>
</dbReference>
<keyword evidence="2" id="KW-0238">DNA-binding</keyword>
<gene>
    <name evidence="5" type="primary">yvoA_2</name>
    <name evidence="5" type="ORF">LMKDKBCB_01105</name>
</gene>
<dbReference type="InterPro" id="IPR028978">
    <property type="entry name" value="Chorismate_lyase_/UTRA_dom_sf"/>
</dbReference>
<dbReference type="SUPFAM" id="SSF46785">
    <property type="entry name" value="Winged helix' DNA-binding domain"/>
    <property type="match status" value="1"/>
</dbReference>
<dbReference type="AlphaFoldDB" id="A0A5K1IM63"/>
<evidence type="ECO:0000256" key="1">
    <source>
        <dbReference type="ARBA" id="ARBA00023015"/>
    </source>
</evidence>
<dbReference type="GO" id="GO:0003677">
    <property type="term" value="F:DNA binding"/>
    <property type="evidence" value="ECO:0007669"/>
    <property type="project" value="UniProtKB-KW"/>
</dbReference>
<organism evidence="5 6">
    <name type="scientific">Collinsella aerofaciens</name>
    <dbReference type="NCBI Taxonomy" id="74426"/>
    <lineage>
        <taxon>Bacteria</taxon>
        <taxon>Bacillati</taxon>
        <taxon>Actinomycetota</taxon>
        <taxon>Coriobacteriia</taxon>
        <taxon>Coriobacteriales</taxon>
        <taxon>Coriobacteriaceae</taxon>
        <taxon>Collinsella</taxon>
    </lineage>
</organism>
<dbReference type="InterPro" id="IPR036388">
    <property type="entry name" value="WH-like_DNA-bd_sf"/>
</dbReference>
<dbReference type="CDD" id="cd07377">
    <property type="entry name" value="WHTH_GntR"/>
    <property type="match status" value="1"/>
</dbReference>
<dbReference type="PANTHER" id="PTHR44846:SF17">
    <property type="entry name" value="GNTR-FAMILY TRANSCRIPTIONAL REGULATOR"/>
    <property type="match status" value="1"/>
</dbReference>
<dbReference type="Gene3D" id="1.10.10.10">
    <property type="entry name" value="Winged helix-like DNA-binding domain superfamily/Winged helix DNA-binding domain"/>
    <property type="match status" value="1"/>
</dbReference>
<dbReference type="InterPro" id="IPR011663">
    <property type="entry name" value="UTRA"/>
</dbReference>
<name>A0A5K1IM63_9ACTN</name>
<accession>A0A5K1IM63</accession>
<dbReference type="Pfam" id="PF07702">
    <property type="entry name" value="UTRA"/>
    <property type="match status" value="1"/>
</dbReference>
<protein>
    <submittedName>
        <fullName evidence="5">HTH-type transcriptional repressor YvoA</fullName>
    </submittedName>
</protein>
<dbReference type="EMBL" id="CABWIH010000022">
    <property type="protein sequence ID" value="VWL89042.1"/>
    <property type="molecule type" value="Genomic_DNA"/>
</dbReference>
<dbReference type="InterPro" id="IPR036390">
    <property type="entry name" value="WH_DNA-bd_sf"/>
</dbReference>
<sequence>MGTPKYIQIENTLRSEIESGRFESGDLFYSNAELIERFGVSSITVIHAVNDLVNEGLLVRYQGKGTFVSRSRRHRPVRISESERFFEGGGAAETRVIGLSFPEGDERDPGVVERLGLSGRGCYAVIERVRLYNGVPYQHQVSYIPRRYIKQDVSPSYYESVYRRLREDFGLFLSREAAHEVMRIVMPADERVRAALSLTEADPCVRKERCTMLADGTVAEYIIMHKRWDFFEQTIDESAR</sequence>
<dbReference type="SMART" id="SM00345">
    <property type="entry name" value="HTH_GNTR"/>
    <property type="match status" value="1"/>
</dbReference>
<keyword evidence="1" id="KW-0805">Transcription regulation</keyword>
<dbReference type="InterPro" id="IPR050679">
    <property type="entry name" value="Bact_HTH_transcr_reg"/>
</dbReference>
<dbReference type="InterPro" id="IPR000524">
    <property type="entry name" value="Tscrpt_reg_HTH_GntR"/>
</dbReference>
<evidence type="ECO:0000259" key="4">
    <source>
        <dbReference type="PROSITE" id="PS50949"/>
    </source>
</evidence>
<reference evidence="5 6" key="1">
    <citation type="submission" date="2019-10" db="EMBL/GenBank/DDBJ databases">
        <authorList>
            <person name="Wolf R A."/>
        </authorList>
    </citation>
    <scope>NUCLEOTIDE SEQUENCE [LARGE SCALE GENOMIC DNA]</scope>
    <source>
        <strain evidence="5">Collinsella_aerofaciens_AK_138A</strain>
    </source>
</reference>
<evidence type="ECO:0000313" key="5">
    <source>
        <dbReference type="EMBL" id="VWL89042.1"/>
    </source>
</evidence>
<dbReference type="SMART" id="SM00866">
    <property type="entry name" value="UTRA"/>
    <property type="match status" value="1"/>
</dbReference>
<keyword evidence="3" id="KW-0804">Transcription</keyword>
<proteinExistence type="predicted"/>
<evidence type="ECO:0000256" key="3">
    <source>
        <dbReference type="ARBA" id="ARBA00023163"/>
    </source>
</evidence>
<dbReference type="SUPFAM" id="SSF64288">
    <property type="entry name" value="Chorismate lyase-like"/>
    <property type="match status" value="1"/>
</dbReference>
<dbReference type="PROSITE" id="PS50949">
    <property type="entry name" value="HTH_GNTR"/>
    <property type="match status" value="1"/>
</dbReference>
<dbReference type="PANTHER" id="PTHR44846">
    <property type="entry name" value="MANNOSYL-D-GLYCERATE TRANSPORT/METABOLISM SYSTEM REPRESSOR MNGR-RELATED"/>
    <property type="match status" value="1"/>
</dbReference>
<dbReference type="GO" id="GO:0003700">
    <property type="term" value="F:DNA-binding transcription factor activity"/>
    <property type="evidence" value="ECO:0007669"/>
    <property type="project" value="InterPro"/>
</dbReference>